<dbReference type="PANTHER" id="PTHR31973:SF187">
    <property type="entry name" value="MUTATOR TRANSPOSASE MUDRA PROTEIN"/>
    <property type="match status" value="1"/>
</dbReference>
<keyword evidence="2 4" id="KW-0863">Zinc-finger</keyword>
<evidence type="ECO:0000259" key="6">
    <source>
        <dbReference type="PROSITE" id="PS50966"/>
    </source>
</evidence>
<dbReference type="InterPro" id="IPR006564">
    <property type="entry name" value="Znf_PMZ"/>
</dbReference>
<dbReference type="Proteomes" id="UP000235145">
    <property type="component" value="Unassembled WGS sequence"/>
</dbReference>
<reference evidence="7 8" key="1">
    <citation type="journal article" date="2017" name="Nat. Commun.">
        <title>Genome assembly with in vitro proximity ligation data and whole-genome triplication in lettuce.</title>
        <authorList>
            <person name="Reyes-Chin-Wo S."/>
            <person name="Wang Z."/>
            <person name="Yang X."/>
            <person name="Kozik A."/>
            <person name="Arikit S."/>
            <person name="Song C."/>
            <person name="Xia L."/>
            <person name="Froenicke L."/>
            <person name="Lavelle D.O."/>
            <person name="Truco M.J."/>
            <person name="Xia R."/>
            <person name="Zhu S."/>
            <person name="Xu C."/>
            <person name="Xu H."/>
            <person name="Xu X."/>
            <person name="Cox K."/>
            <person name="Korf I."/>
            <person name="Meyers B.C."/>
            <person name="Michelmore R.W."/>
        </authorList>
    </citation>
    <scope>NUCLEOTIDE SEQUENCE [LARGE SCALE GENOMIC DNA]</scope>
    <source>
        <strain evidence="8">cv. Salinas</strain>
        <tissue evidence="7">Seedlings</tissue>
    </source>
</reference>
<gene>
    <name evidence="7" type="ORF">LSAT_V11C800412980</name>
</gene>
<evidence type="ECO:0000313" key="7">
    <source>
        <dbReference type="EMBL" id="KAJ0193550.1"/>
    </source>
</evidence>
<feature type="compositionally biased region" description="Acidic residues" evidence="5">
    <location>
        <begin position="319"/>
        <end position="333"/>
    </location>
</feature>
<keyword evidence="3" id="KW-0862">Zinc</keyword>
<feature type="compositionally biased region" description="Basic residues" evidence="5">
    <location>
        <begin position="200"/>
        <end position="233"/>
    </location>
</feature>
<evidence type="ECO:0000256" key="4">
    <source>
        <dbReference type="PROSITE-ProRule" id="PRU00325"/>
    </source>
</evidence>
<evidence type="ECO:0000256" key="1">
    <source>
        <dbReference type="ARBA" id="ARBA00022723"/>
    </source>
</evidence>
<feature type="region of interest" description="Disordered" evidence="5">
    <location>
        <begin position="153"/>
        <end position="238"/>
    </location>
</feature>
<feature type="region of interest" description="Disordered" evidence="5">
    <location>
        <begin position="312"/>
        <end position="333"/>
    </location>
</feature>
<evidence type="ECO:0000256" key="5">
    <source>
        <dbReference type="SAM" id="MobiDB-lite"/>
    </source>
</evidence>
<dbReference type="AlphaFoldDB" id="A0A9R1UTK4"/>
<sequence length="362" mass="40507">MIKQIRKKPIITMLEEIRILLMKRFFHQGQEATKWRGNYGPNIQLKLNEFGKDMRLWTVVPSGGDVFETRYGYNGYKVDLANHTCTCNLWMLSGIPCVHSQAAINYVHKDPSELISSWFHKDKYVATYSQNIQLVGGSNLLVPQGQIVEPAIPRSDAAPSTVSECGDQVGGPDIPRSEVTHPPVSESGNQVGGPNVSPLKRTKMMARRGGKAKVSRSRNRTPKKTPNGKKHKSNAKEDVSLTCDEDFVDLFTHAPNGKQGTSQATEDVQEQEHDDNEVKVSERLTLQELLMSGYTHADAVAAIKEVEEQQIEEKKAEEGVEDREVEEEEVEGIQVEQEEVEGIVVEEEGVEERERVEAQENG</sequence>
<protein>
    <recommendedName>
        <fullName evidence="6">SWIM-type domain-containing protein</fullName>
    </recommendedName>
</protein>
<dbReference type="SMART" id="SM00575">
    <property type="entry name" value="ZnF_PMZ"/>
    <property type="match status" value="1"/>
</dbReference>
<dbReference type="GO" id="GO:0008270">
    <property type="term" value="F:zinc ion binding"/>
    <property type="evidence" value="ECO:0007669"/>
    <property type="project" value="UniProtKB-KW"/>
</dbReference>
<keyword evidence="1" id="KW-0479">Metal-binding</keyword>
<feature type="region of interest" description="Disordered" evidence="5">
    <location>
        <begin position="252"/>
        <end position="278"/>
    </location>
</feature>
<dbReference type="Pfam" id="PF04434">
    <property type="entry name" value="SWIM"/>
    <property type="match status" value="1"/>
</dbReference>
<evidence type="ECO:0000256" key="3">
    <source>
        <dbReference type="ARBA" id="ARBA00022833"/>
    </source>
</evidence>
<dbReference type="InterPro" id="IPR007527">
    <property type="entry name" value="Znf_SWIM"/>
</dbReference>
<proteinExistence type="predicted"/>
<feature type="domain" description="SWIM-type" evidence="6">
    <location>
        <begin position="76"/>
        <end position="108"/>
    </location>
</feature>
<dbReference type="EMBL" id="NBSK02000008">
    <property type="protein sequence ID" value="KAJ0193550.1"/>
    <property type="molecule type" value="Genomic_DNA"/>
</dbReference>
<organism evidence="7 8">
    <name type="scientific">Lactuca sativa</name>
    <name type="common">Garden lettuce</name>
    <dbReference type="NCBI Taxonomy" id="4236"/>
    <lineage>
        <taxon>Eukaryota</taxon>
        <taxon>Viridiplantae</taxon>
        <taxon>Streptophyta</taxon>
        <taxon>Embryophyta</taxon>
        <taxon>Tracheophyta</taxon>
        <taxon>Spermatophyta</taxon>
        <taxon>Magnoliopsida</taxon>
        <taxon>eudicotyledons</taxon>
        <taxon>Gunneridae</taxon>
        <taxon>Pentapetalae</taxon>
        <taxon>asterids</taxon>
        <taxon>campanulids</taxon>
        <taxon>Asterales</taxon>
        <taxon>Asteraceae</taxon>
        <taxon>Cichorioideae</taxon>
        <taxon>Cichorieae</taxon>
        <taxon>Lactucinae</taxon>
        <taxon>Lactuca</taxon>
    </lineage>
</organism>
<comment type="caution">
    <text evidence="7">The sequence shown here is derived from an EMBL/GenBank/DDBJ whole genome shotgun (WGS) entry which is preliminary data.</text>
</comment>
<evidence type="ECO:0000256" key="2">
    <source>
        <dbReference type="ARBA" id="ARBA00022771"/>
    </source>
</evidence>
<evidence type="ECO:0000313" key="8">
    <source>
        <dbReference type="Proteomes" id="UP000235145"/>
    </source>
</evidence>
<name>A0A9R1UTK4_LACSA</name>
<dbReference type="PROSITE" id="PS50966">
    <property type="entry name" value="ZF_SWIM"/>
    <property type="match status" value="1"/>
</dbReference>
<keyword evidence="8" id="KW-1185">Reference proteome</keyword>
<dbReference type="PANTHER" id="PTHR31973">
    <property type="entry name" value="POLYPROTEIN, PUTATIVE-RELATED"/>
    <property type="match status" value="1"/>
</dbReference>
<accession>A0A9R1UTK4</accession>